<dbReference type="Proteomes" id="UP001732700">
    <property type="component" value="Chromosome 5D"/>
</dbReference>
<accession>A0ACD5YH51</accession>
<protein>
    <submittedName>
        <fullName evidence="1">Uncharacterized protein</fullName>
    </submittedName>
</protein>
<evidence type="ECO:0000313" key="2">
    <source>
        <dbReference type="Proteomes" id="UP001732700"/>
    </source>
</evidence>
<evidence type="ECO:0000313" key="1">
    <source>
        <dbReference type="EnsemblPlants" id="AVESA.00010b.r2.5DG0960940.1.CDS.1"/>
    </source>
</evidence>
<reference evidence="1" key="1">
    <citation type="submission" date="2021-05" db="EMBL/GenBank/DDBJ databases">
        <authorList>
            <person name="Scholz U."/>
            <person name="Mascher M."/>
            <person name="Fiebig A."/>
        </authorList>
    </citation>
    <scope>NUCLEOTIDE SEQUENCE [LARGE SCALE GENOMIC DNA]</scope>
</reference>
<dbReference type="EnsemblPlants" id="AVESA.00010b.r2.5DG0960940.1">
    <property type="protein sequence ID" value="AVESA.00010b.r2.5DG0960940.1.CDS.1"/>
    <property type="gene ID" value="AVESA.00010b.r2.5DG0960940"/>
</dbReference>
<proteinExistence type="predicted"/>
<keyword evidence="2" id="KW-1185">Reference proteome</keyword>
<sequence>MAPLDDVDSRRLFFQRIFHSENSCPPHLEKVSARILKKCGGLPLAIITIASLLANKPQDIDKWERVQDCIGIDTSHETDNGIKGMKDILLLSFWDLPHHLKTCLLYFCIYPEDHHIPCEELRWKWIAEGFVATQWGNLDQEAENYFNELVNRSLIQLVDVDYNGSVQYCQVHDMVLDIIKSLSDEENFATVLSGRRYNSLPSRIRRLSVQSSGQEHKEAIHTIIKSKIHVRLLNVFGEMEKIPPLVDFHSLRVLDLGHANWWLDNKDIKNIGNLSQLRYLRLHSARITELPEEIGKLQHLETLDLRECNSVRTLPSTIVRLQKLARLFISRRLVLPADIFGSMQALEEISDIGDVDNALKFAKDLGCLQRLRKLSIFYDATLGRTTDGGHEKSSFELLVSSLSELGKYKLQYLHTTGDIGVHLFRDPYCTFSHLQDLELSTVITEVPKGMASLTSIVTLYIKVRIFDEEGLYRLMGMPSLVHLQLKLSTPSQVGRKPTVGSNGFKLLKVFHYKTQDIEGTGIAFAPGAMPLLRRLHIHWTARDVMSRHCDSIDLGIEHLSSLVHLQVETDCDAATLGEVQAMERSVEKAVALHPNRHTLQVHVRREYEYYMYEDDKDREEMFNILG</sequence>
<organism evidence="1 2">
    <name type="scientific">Avena sativa</name>
    <name type="common">Oat</name>
    <dbReference type="NCBI Taxonomy" id="4498"/>
    <lineage>
        <taxon>Eukaryota</taxon>
        <taxon>Viridiplantae</taxon>
        <taxon>Streptophyta</taxon>
        <taxon>Embryophyta</taxon>
        <taxon>Tracheophyta</taxon>
        <taxon>Spermatophyta</taxon>
        <taxon>Magnoliopsida</taxon>
        <taxon>Liliopsida</taxon>
        <taxon>Poales</taxon>
        <taxon>Poaceae</taxon>
        <taxon>BOP clade</taxon>
        <taxon>Pooideae</taxon>
        <taxon>Poodae</taxon>
        <taxon>Poeae</taxon>
        <taxon>Poeae Chloroplast Group 1 (Aveneae type)</taxon>
        <taxon>Aveninae</taxon>
        <taxon>Avena</taxon>
    </lineage>
</organism>
<name>A0ACD5YH51_AVESA</name>
<reference evidence="1" key="2">
    <citation type="submission" date="2025-09" db="UniProtKB">
        <authorList>
            <consortium name="EnsemblPlants"/>
        </authorList>
    </citation>
    <scope>IDENTIFICATION</scope>
</reference>